<accession>A0ABS2WN27</accession>
<proteinExistence type="predicted"/>
<dbReference type="PANTHER" id="PTHR21666:SF270">
    <property type="entry name" value="MUREIN HYDROLASE ACTIVATOR ENVC"/>
    <property type="match status" value="1"/>
</dbReference>
<dbReference type="InterPro" id="IPR050570">
    <property type="entry name" value="Cell_wall_metabolism_enzyme"/>
</dbReference>
<organism evidence="2 3">
    <name type="scientific">Polycladomyces zharkentensis</name>
    <dbReference type="NCBI Taxonomy" id="2807616"/>
    <lineage>
        <taxon>Bacteria</taxon>
        <taxon>Bacillati</taxon>
        <taxon>Bacillota</taxon>
        <taxon>Bacilli</taxon>
        <taxon>Bacillales</taxon>
        <taxon>Thermoactinomycetaceae</taxon>
        <taxon>Polycladomyces</taxon>
    </lineage>
</organism>
<feature type="domain" description="M23ase beta-sheet core" evidence="1">
    <location>
        <begin position="51"/>
        <end position="148"/>
    </location>
</feature>
<gene>
    <name evidence="2" type="ORF">JQC72_15925</name>
</gene>
<keyword evidence="3" id="KW-1185">Reference proteome</keyword>
<dbReference type="RefSeq" id="WP_205497406.1">
    <property type="nucleotide sequence ID" value="NZ_JAFHAP010000020.1"/>
</dbReference>
<dbReference type="CDD" id="cd12797">
    <property type="entry name" value="M23_peptidase"/>
    <property type="match status" value="1"/>
</dbReference>
<dbReference type="EMBL" id="JAFHAP010000020">
    <property type="protein sequence ID" value="MBN2910982.1"/>
    <property type="molecule type" value="Genomic_DNA"/>
</dbReference>
<dbReference type="Pfam" id="PF01551">
    <property type="entry name" value="Peptidase_M23"/>
    <property type="match status" value="1"/>
</dbReference>
<comment type="caution">
    <text evidence="2">The sequence shown here is derived from an EMBL/GenBank/DDBJ whole genome shotgun (WGS) entry which is preliminary data.</text>
</comment>
<evidence type="ECO:0000313" key="2">
    <source>
        <dbReference type="EMBL" id="MBN2910982.1"/>
    </source>
</evidence>
<sequence length="154" mass="16418">MKPDWSVVAAIESKAATLLSSNGMVYKGGKFPWPAKGELTGVFGENRGDHIHQGVDIAAPSGTPMYAVADGVVKISKADPGGYGWYVMIDHGGGVTTLYGHMYPETVKVKIGQRVSKGQMIAQVGNNGRSTGAHLHFEVRQNGKPVDPLQWIGK</sequence>
<name>A0ABS2WN27_9BACL</name>
<dbReference type="InterPro" id="IPR016047">
    <property type="entry name" value="M23ase_b-sheet_dom"/>
</dbReference>
<dbReference type="SUPFAM" id="SSF51261">
    <property type="entry name" value="Duplicated hybrid motif"/>
    <property type="match status" value="1"/>
</dbReference>
<protein>
    <submittedName>
        <fullName evidence="2">M23 family metallopeptidase</fullName>
    </submittedName>
</protein>
<dbReference type="InterPro" id="IPR011055">
    <property type="entry name" value="Dup_hybrid_motif"/>
</dbReference>
<dbReference type="PANTHER" id="PTHR21666">
    <property type="entry name" value="PEPTIDASE-RELATED"/>
    <property type="match status" value="1"/>
</dbReference>
<dbReference type="Proteomes" id="UP001177120">
    <property type="component" value="Unassembled WGS sequence"/>
</dbReference>
<evidence type="ECO:0000313" key="3">
    <source>
        <dbReference type="Proteomes" id="UP001177120"/>
    </source>
</evidence>
<dbReference type="Gene3D" id="2.70.70.10">
    <property type="entry name" value="Glucose Permease (Domain IIA)"/>
    <property type="match status" value="1"/>
</dbReference>
<evidence type="ECO:0000259" key="1">
    <source>
        <dbReference type="Pfam" id="PF01551"/>
    </source>
</evidence>
<reference evidence="2" key="1">
    <citation type="journal article" date="2024" name="Int. J. Syst. Evol. Microbiol.">
        <title>Polycladomyces zharkentensis sp. nov., a novel thermophilic cellulose- and starch-degrading member of the Bacillota from a geothermal aquifer in Kazakhstan.</title>
        <authorList>
            <person name="Mashzhan A."/>
            <person name="Kistaubayeva A."/>
            <person name="Javier-Lopez R."/>
            <person name="Bissenova U."/>
            <person name="Bissenbay A."/>
            <person name="Birkeland N.K."/>
        </authorList>
    </citation>
    <scope>NUCLEOTIDE SEQUENCE</scope>
    <source>
        <strain evidence="2">ZKZ2T</strain>
    </source>
</reference>